<comment type="caution">
    <text evidence="5">The sequence shown here is derived from an EMBL/GenBank/DDBJ whole genome shotgun (WGS) entry which is preliminary data.</text>
</comment>
<proteinExistence type="predicted"/>
<dbReference type="PANTHER" id="PTHR11474">
    <property type="entry name" value="TYROSINASE FAMILY MEMBER"/>
    <property type="match status" value="1"/>
</dbReference>
<dbReference type="InterPro" id="IPR050316">
    <property type="entry name" value="Tyrosinase/Hemocyanin"/>
</dbReference>
<keyword evidence="3" id="KW-0732">Signal</keyword>
<dbReference type="AlphaFoldDB" id="A0A409YTE4"/>
<gene>
    <name evidence="5" type="ORF">CVT26_005129</name>
</gene>
<evidence type="ECO:0000256" key="2">
    <source>
        <dbReference type="ARBA" id="ARBA00023008"/>
    </source>
</evidence>
<feature type="domain" description="Tyrosinase copper-binding" evidence="4">
    <location>
        <begin position="295"/>
        <end position="306"/>
    </location>
</feature>
<accession>A0A409YTE4</accession>
<evidence type="ECO:0000313" key="6">
    <source>
        <dbReference type="Proteomes" id="UP000284706"/>
    </source>
</evidence>
<dbReference type="PANTHER" id="PTHR11474:SF126">
    <property type="entry name" value="TYROSINASE-LIKE PROTEIN TYR-1-RELATED"/>
    <property type="match status" value="1"/>
</dbReference>
<dbReference type="InterPro" id="IPR002227">
    <property type="entry name" value="Tyrosinase_Cu-bd"/>
</dbReference>
<dbReference type="GO" id="GO:0046872">
    <property type="term" value="F:metal ion binding"/>
    <property type="evidence" value="ECO:0007669"/>
    <property type="project" value="UniProtKB-KW"/>
</dbReference>
<keyword evidence="1" id="KW-0479">Metal-binding</keyword>
<feature type="signal peptide" evidence="3">
    <location>
        <begin position="1"/>
        <end position="30"/>
    </location>
</feature>
<dbReference type="PROSITE" id="PS00498">
    <property type="entry name" value="TYROSINASE_2"/>
    <property type="match status" value="1"/>
</dbReference>
<dbReference type="EMBL" id="NHYE01000347">
    <property type="protein sequence ID" value="PPR06297.1"/>
    <property type="molecule type" value="Genomic_DNA"/>
</dbReference>
<dbReference type="SUPFAM" id="SSF48056">
    <property type="entry name" value="Di-copper centre-containing domain"/>
    <property type="match status" value="1"/>
</dbReference>
<evidence type="ECO:0000313" key="5">
    <source>
        <dbReference type="EMBL" id="PPR06297.1"/>
    </source>
</evidence>
<organism evidence="5 6">
    <name type="scientific">Gymnopilus dilepis</name>
    <dbReference type="NCBI Taxonomy" id="231916"/>
    <lineage>
        <taxon>Eukaryota</taxon>
        <taxon>Fungi</taxon>
        <taxon>Dikarya</taxon>
        <taxon>Basidiomycota</taxon>
        <taxon>Agaricomycotina</taxon>
        <taxon>Agaricomycetes</taxon>
        <taxon>Agaricomycetidae</taxon>
        <taxon>Agaricales</taxon>
        <taxon>Agaricineae</taxon>
        <taxon>Hymenogastraceae</taxon>
        <taxon>Gymnopilus</taxon>
    </lineage>
</organism>
<dbReference type="GO" id="GO:0016491">
    <property type="term" value="F:oxidoreductase activity"/>
    <property type="evidence" value="ECO:0007669"/>
    <property type="project" value="InterPro"/>
</dbReference>
<dbReference type="InParanoid" id="A0A409YTE4"/>
<evidence type="ECO:0000256" key="1">
    <source>
        <dbReference type="ARBA" id="ARBA00022723"/>
    </source>
</evidence>
<dbReference type="Gene3D" id="1.10.1280.10">
    <property type="entry name" value="Di-copper center containing domain from catechol oxidase"/>
    <property type="match status" value="1"/>
</dbReference>
<keyword evidence="2" id="KW-0186">Copper</keyword>
<reference evidence="5 6" key="1">
    <citation type="journal article" date="2018" name="Evol. Lett.">
        <title>Horizontal gene cluster transfer increased hallucinogenic mushroom diversity.</title>
        <authorList>
            <person name="Reynolds H.T."/>
            <person name="Vijayakumar V."/>
            <person name="Gluck-Thaler E."/>
            <person name="Korotkin H.B."/>
            <person name="Matheny P.B."/>
            <person name="Slot J.C."/>
        </authorList>
    </citation>
    <scope>NUCLEOTIDE SEQUENCE [LARGE SCALE GENOMIC DNA]</scope>
    <source>
        <strain evidence="5 6">SRW20</strain>
    </source>
</reference>
<keyword evidence="6" id="KW-1185">Reference proteome</keyword>
<name>A0A409YTE4_9AGAR</name>
<feature type="chain" id="PRO_5019203533" description="Tyrosinase copper-binding domain-containing protein" evidence="3">
    <location>
        <begin position="31"/>
        <end position="379"/>
    </location>
</feature>
<evidence type="ECO:0000256" key="3">
    <source>
        <dbReference type="SAM" id="SignalP"/>
    </source>
</evidence>
<evidence type="ECO:0000259" key="4">
    <source>
        <dbReference type="PROSITE" id="PS00498"/>
    </source>
</evidence>
<dbReference type="Proteomes" id="UP000284706">
    <property type="component" value="Unassembled WGS sequence"/>
</dbReference>
<dbReference type="Pfam" id="PF00264">
    <property type="entry name" value="Tyrosinase"/>
    <property type="match status" value="1"/>
</dbReference>
<dbReference type="OrthoDB" id="6132182at2759"/>
<dbReference type="PRINTS" id="PR00092">
    <property type="entry name" value="TYROSINASE"/>
</dbReference>
<dbReference type="InterPro" id="IPR008922">
    <property type="entry name" value="Di-copper_centre_dom_sf"/>
</dbReference>
<sequence>MVTLECPFIMARTILIHLLWLLIATWAVFAANPRQWPENACRRPIIRKEWRRLGKIAQKEYLRAVHCLAQKPAITPKSISPGAVSRFDDLVTTHILQAPRIHRVVSHAIFILEVVDMSMEGDFLPWHRYFTAVYEKTLREECGYTGGQPYWDWNLDVPPFGNFTQSPMWDADFGFGGNGPYIPSPPSLSFDITGQTGGGCVIDGPFRDMVVNMGPLDNVTGNPCCLSRDFSPILADIHLGRNATEAALSQLDFGSFSLTIEGGTNPTSIGVHGAGHFAVGGTLGEMGDLYSSPADPVFYLHHANLDRTWWSWQKKDLSQRLAAISGPVIANDWNNTLGGNVTLSFPLSLGVNAPNITIQDVMNIRGGALCYDYDELYHF</sequence>
<protein>
    <recommendedName>
        <fullName evidence="4">Tyrosinase copper-binding domain-containing protein</fullName>
    </recommendedName>
</protein>
<dbReference type="STRING" id="231916.A0A409YTE4"/>